<evidence type="ECO:0000313" key="3">
    <source>
        <dbReference type="Proteomes" id="UP001604336"/>
    </source>
</evidence>
<sequence>MPWIEEEPRRLPKSTPRRPRGWLRKGPLLLKTPWPPPIVASRSRLLRKLSCWPEVKEKVKRVKTDRIDAKARAVAAYHDRFEDMSKYKDLSHHFMTAGREQLVERIVETHPEWDISFLRDSTGEVTTSVEIQDIGESQTLVPTTGEGP</sequence>
<name>A0ABD1RHE9_9LAMI</name>
<reference evidence="3" key="1">
    <citation type="submission" date="2024-07" db="EMBL/GenBank/DDBJ databases">
        <title>Two chromosome-level genome assemblies of Korean endemic species Abeliophyllum distichum and Forsythia ovata (Oleaceae).</title>
        <authorList>
            <person name="Jang H."/>
        </authorList>
    </citation>
    <scope>NUCLEOTIDE SEQUENCE [LARGE SCALE GENOMIC DNA]</scope>
</reference>
<feature type="region of interest" description="Disordered" evidence="1">
    <location>
        <begin position="1"/>
        <end position="22"/>
    </location>
</feature>
<feature type="compositionally biased region" description="Basic and acidic residues" evidence="1">
    <location>
        <begin position="1"/>
        <end position="10"/>
    </location>
</feature>
<keyword evidence="3" id="KW-1185">Reference proteome</keyword>
<protein>
    <submittedName>
        <fullName evidence="2">Uncharacterized protein</fullName>
    </submittedName>
</protein>
<dbReference type="AlphaFoldDB" id="A0ABD1RHE9"/>
<evidence type="ECO:0000313" key="2">
    <source>
        <dbReference type="EMBL" id="KAL2487193.1"/>
    </source>
</evidence>
<organism evidence="2 3">
    <name type="scientific">Abeliophyllum distichum</name>
    <dbReference type="NCBI Taxonomy" id="126358"/>
    <lineage>
        <taxon>Eukaryota</taxon>
        <taxon>Viridiplantae</taxon>
        <taxon>Streptophyta</taxon>
        <taxon>Embryophyta</taxon>
        <taxon>Tracheophyta</taxon>
        <taxon>Spermatophyta</taxon>
        <taxon>Magnoliopsida</taxon>
        <taxon>eudicotyledons</taxon>
        <taxon>Gunneridae</taxon>
        <taxon>Pentapetalae</taxon>
        <taxon>asterids</taxon>
        <taxon>lamiids</taxon>
        <taxon>Lamiales</taxon>
        <taxon>Oleaceae</taxon>
        <taxon>Forsythieae</taxon>
        <taxon>Abeliophyllum</taxon>
    </lineage>
</organism>
<evidence type="ECO:0000256" key="1">
    <source>
        <dbReference type="SAM" id="MobiDB-lite"/>
    </source>
</evidence>
<gene>
    <name evidence="2" type="ORF">Adt_31949</name>
</gene>
<accession>A0ABD1RHE9</accession>
<proteinExistence type="predicted"/>
<feature type="compositionally biased region" description="Basic residues" evidence="1">
    <location>
        <begin position="11"/>
        <end position="22"/>
    </location>
</feature>
<comment type="caution">
    <text evidence="2">The sequence shown here is derived from an EMBL/GenBank/DDBJ whole genome shotgun (WGS) entry which is preliminary data.</text>
</comment>
<dbReference type="Proteomes" id="UP001604336">
    <property type="component" value="Unassembled WGS sequence"/>
</dbReference>
<dbReference type="EMBL" id="JBFOLK010000009">
    <property type="protein sequence ID" value="KAL2487193.1"/>
    <property type="molecule type" value="Genomic_DNA"/>
</dbReference>